<evidence type="ECO:0000256" key="8">
    <source>
        <dbReference type="ARBA" id="ARBA00030039"/>
    </source>
</evidence>
<dbReference type="GO" id="GO:0010833">
    <property type="term" value="P:telomere maintenance via telomere lengthening"/>
    <property type="evidence" value="ECO:0007669"/>
    <property type="project" value="UniProtKB-UniRule"/>
</dbReference>
<dbReference type="InterPro" id="IPR036390">
    <property type="entry name" value="WH_DNA-bd_sf"/>
</dbReference>
<keyword evidence="13" id="KW-1185">Reference proteome</keyword>
<dbReference type="GeneID" id="113432744"/>
<dbReference type="InterPro" id="IPR036388">
    <property type="entry name" value="WH-like_DNA-bd_sf"/>
</dbReference>
<dbReference type="Gene3D" id="1.10.10.10">
    <property type="entry name" value="Winged helix-like DNA-binding domain superfamily/Winged helix DNA-binding domain"/>
    <property type="match status" value="1"/>
</dbReference>
<feature type="domain" description="CST complex subunit Stn1 N-terminal" evidence="12">
    <location>
        <begin position="52"/>
        <end position="103"/>
    </location>
</feature>
<dbReference type="PIRSF" id="PIRSF036950">
    <property type="entry name" value="UCP036950"/>
    <property type="match status" value="1"/>
</dbReference>
<keyword evidence="7 10" id="KW-0539">Nucleus</keyword>
<comment type="function">
    <text evidence="10">Component of the CST complex. The CST complex binds single-stranded DNA with high affinity in a sequence-independent manner, while isolated subunits bind DNA with low affinity by themselves.</text>
</comment>
<evidence type="ECO:0000256" key="3">
    <source>
        <dbReference type="ARBA" id="ARBA00017411"/>
    </source>
</evidence>
<accession>A0A6J1WCZ6</accession>
<evidence type="ECO:0000313" key="15">
    <source>
        <dbReference type="RefSeq" id="XP_026550813.1"/>
    </source>
</evidence>
<dbReference type="PANTHER" id="PTHR13989:SF33">
    <property type="entry name" value="CST COMPLEX SUBUNIT STN1"/>
    <property type="match status" value="1"/>
</dbReference>
<dbReference type="RefSeq" id="XP_026550732.1">
    <property type="nucleotide sequence ID" value="XM_026694947.1"/>
</dbReference>
<evidence type="ECO:0000256" key="1">
    <source>
        <dbReference type="ARBA" id="ARBA00004123"/>
    </source>
</evidence>
<name>A0A6J1WCZ6_9SAUR</name>
<dbReference type="InterPro" id="IPR014647">
    <property type="entry name" value="Stn1"/>
</dbReference>
<gene>
    <name evidence="14 15" type="primary">STN1</name>
</gene>
<dbReference type="Proteomes" id="UP000504612">
    <property type="component" value="Unplaced"/>
</dbReference>
<evidence type="ECO:0000256" key="7">
    <source>
        <dbReference type="ARBA" id="ARBA00023242"/>
    </source>
</evidence>
<dbReference type="AlphaFoldDB" id="A0A6J1WCZ6"/>
<protein>
    <recommendedName>
        <fullName evidence="3 10">CST complex subunit STN1</fullName>
    </recommendedName>
    <alternativeName>
        <fullName evidence="9 10">Oligonucleotide/oligosaccharide-binding fold-containing protein 1</fullName>
    </alternativeName>
    <alternativeName>
        <fullName evidence="8 10">Suppressor of cdc thirteen homolog</fullName>
    </alternativeName>
</protein>
<organism evidence="13 15">
    <name type="scientific">Notechis scutatus</name>
    <name type="common">mainland tiger snake</name>
    <dbReference type="NCBI Taxonomy" id="8663"/>
    <lineage>
        <taxon>Eukaryota</taxon>
        <taxon>Metazoa</taxon>
        <taxon>Chordata</taxon>
        <taxon>Craniata</taxon>
        <taxon>Vertebrata</taxon>
        <taxon>Euteleostomi</taxon>
        <taxon>Lepidosauria</taxon>
        <taxon>Squamata</taxon>
        <taxon>Bifurcata</taxon>
        <taxon>Unidentata</taxon>
        <taxon>Episquamata</taxon>
        <taxon>Toxicofera</taxon>
        <taxon>Serpentes</taxon>
        <taxon>Colubroidea</taxon>
        <taxon>Elapidae</taxon>
        <taxon>Hydrophiinae</taxon>
        <taxon>Notechis</taxon>
    </lineage>
</organism>
<dbReference type="InterPro" id="IPR018856">
    <property type="entry name" value="Stn1_N"/>
</dbReference>
<dbReference type="SUPFAM" id="SSF50249">
    <property type="entry name" value="Nucleic acid-binding proteins"/>
    <property type="match status" value="1"/>
</dbReference>
<evidence type="ECO:0000256" key="2">
    <source>
        <dbReference type="ARBA" id="ARBA00004574"/>
    </source>
</evidence>
<reference evidence="14 15" key="1">
    <citation type="submission" date="2025-04" db="UniProtKB">
        <authorList>
            <consortium name="RefSeq"/>
        </authorList>
    </citation>
    <scope>IDENTIFICATION</scope>
</reference>
<evidence type="ECO:0000256" key="10">
    <source>
        <dbReference type="PIRNR" id="PIRNR036950"/>
    </source>
</evidence>
<dbReference type="FunFam" id="1.10.10.10:FF:000275">
    <property type="entry name" value="CST complex subunit STN1"/>
    <property type="match status" value="1"/>
</dbReference>
<keyword evidence="6 10" id="KW-0238">DNA-binding</keyword>
<dbReference type="Pfam" id="PF09170">
    <property type="entry name" value="STN1_2"/>
    <property type="match status" value="1"/>
</dbReference>
<evidence type="ECO:0000256" key="9">
    <source>
        <dbReference type="ARBA" id="ARBA00030852"/>
    </source>
</evidence>
<dbReference type="Gene3D" id="1.10.10.980">
    <property type="entry name" value="CST, Suppressor of Cdc13 homolog, complex subunit STN1, N-terminal domain"/>
    <property type="match status" value="1"/>
</dbReference>
<dbReference type="GO" id="GO:0016233">
    <property type="term" value="P:telomere capping"/>
    <property type="evidence" value="ECO:0007669"/>
    <property type="project" value="InterPro"/>
</dbReference>
<dbReference type="Pfam" id="PF10451">
    <property type="entry name" value="Stn1"/>
    <property type="match status" value="1"/>
</dbReference>
<dbReference type="GO" id="GO:0043047">
    <property type="term" value="F:single-stranded telomeric DNA binding"/>
    <property type="evidence" value="ECO:0007669"/>
    <property type="project" value="UniProtKB-UniRule"/>
</dbReference>
<proteinExistence type="predicted"/>
<dbReference type="InterPro" id="IPR040260">
    <property type="entry name" value="RFA2-like"/>
</dbReference>
<dbReference type="InterPro" id="IPR012340">
    <property type="entry name" value="NA-bd_OB-fold"/>
</dbReference>
<comment type="subcellular location">
    <subcellularLocation>
        <location evidence="2">Chromosome</location>
        <location evidence="2">Telomere</location>
    </subcellularLocation>
    <subcellularLocation>
        <location evidence="1 10">Nucleus</location>
    </subcellularLocation>
</comment>
<keyword evidence="4 10" id="KW-0158">Chromosome</keyword>
<dbReference type="SUPFAM" id="SSF46785">
    <property type="entry name" value="Winged helix' DNA-binding domain"/>
    <property type="match status" value="1"/>
</dbReference>
<dbReference type="RefSeq" id="XP_026550813.1">
    <property type="nucleotide sequence ID" value="XM_026695028.1"/>
</dbReference>
<evidence type="ECO:0000256" key="4">
    <source>
        <dbReference type="ARBA" id="ARBA00022454"/>
    </source>
</evidence>
<dbReference type="GO" id="GO:1990879">
    <property type="term" value="C:CST complex"/>
    <property type="evidence" value="ECO:0007669"/>
    <property type="project" value="InterPro"/>
</dbReference>
<evidence type="ECO:0000256" key="6">
    <source>
        <dbReference type="ARBA" id="ARBA00023125"/>
    </source>
</evidence>
<keyword evidence="5 10" id="KW-0779">Telomere</keyword>
<evidence type="ECO:0000259" key="12">
    <source>
        <dbReference type="Pfam" id="PF10451"/>
    </source>
</evidence>
<evidence type="ECO:0000259" key="11">
    <source>
        <dbReference type="Pfam" id="PF09170"/>
    </source>
</evidence>
<evidence type="ECO:0000256" key="5">
    <source>
        <dbReference type="ARBA" id="ARBA00022895"/>
    </source>
</evidence>
<dbReference type="InterPro" id="IPR015253">
    <property type="entry name" value="CST_STN1_C"/>
</dbReference>
<sequence>MFLELNYFGMCAAAIESEDEVPSLLWGLNPIFSSYARLYIKDILEMKESKQVPGIFFYNRHPIRQVDIFGTVVLIKEKDSFYICGVDDGTGVISCTCWKNALAEKKKMSDLEPQPSTLSGMNLTDLIRNLQIAIRKKTILEIGDLIRVRGCIRIYRQQREIKASVYYKVDDPMYETQISRMLELPRLYRDIYDKIFQFPEETQCNHGALDELGSVMNLSKKIRDFLLRNKIQSFYMQELETIEDLVSLAKRDELGTTAEQTDSKAGPCSRLIRKSFTEAIKLLQKNGVLFQKSNTSQNMYYVTEQDTELHKVTLEVIRDDCKRPKYAEKGCHLRHILSCIQQSYNPYITEAVVHCLLDWLEINSEVVTTMEEYYIVF</sequence>
<dbReference type="FunFam" id="2.40.50.140:FF:000181">
    <property type="entry name" value="CST complex subunit STN1"/>
    <property type="match status" value="1"/>
</dbReference>
<evidence type="ECO:0000313" key="14">
    <source>
        <dbReference type="RefSeq" id="XP_026550732.1"/>
    </source>
</evidence>
<dbReference type="CTD" id="79991"/>
<dbReference type="InterPro" id="IPR042082">
    <property type="entry name" value="CST_Stn1_wHTH1_sf"/>
</dbReference>
<evidence type="ECO:0000313" key="13">
    <source>
        <dbReference type="Proteomes" id="UP000504612"/>
    </source>
</evidence>
<dbReference type="CDD" id="cd04483">
    <property type="entry name" value="hOBFC1_like"/>
    <property type="match status" value="1"/>
</dbReference>
<comment type="subunit">
    <text evidence="10">Component of the CST complex.</text>
</comment>
<dbReference type="KEGG" id="nss:113432744"/>
<feature type="domain" description="Stn1 C-terminal" evidence="11">
    <location>
        <begin position="214"/>
        <end position="377"/>
    </location>
</feature>
<dbReference type="Gene3D" id="2.40.50.140">
    <property type="entry name" value="Nucleic acid-binding proteins"/>
    <property type="match status" value="1"/>
</dbReference>
<dbReference type="PANTHER" id="PTHR13989">
    <property type="entry name" value="REPLICATION PROTEIN A-RELATED"/>
    <property type="match status" value="1"/>
</dbReference>